<dbReference type="EnsemblMetazoa" id="PHUM625480-RA">
    <property type="protein sequence ID" value="PHUM625480-PA"/>
    <property type="gene ID" value="PHUM625480"/>
</dbReference>
<dbReference type="STRING" id="121224.E0W4M8"/>
<dbReference type="CTD" id="8239991"/>
<feature type="non-terminal residue" evidence="2">
    <location>
        <position position="1"/>
    </location>
</feature>
<dbReference type="OrthoDB" id="7490362at2759"/>
<accession>E0W4M8</accession>
<sequence>SAPAPSREGVQGPSGSRGEKPKSAPAAAPVQKIKAPRTAAVVLNNNGGTKSFAEVLTAARERVDLAKLGIDSLRIRPSANGGRVFEIKGENRAAKAAELAAELSKVVGPMGVTATCPERRVDLRVEGLCESATSCDVALALSRAGGCPVSEVLVRPPVGGGARSRLGFASVPAAAASAL</sequence>
<evidence type="ECO:0000256" key="1">
    <source>
        <dbReference type="SAM" id="MobiDB-lite"/>
    </source>
</evidence>
<feature type="region of interest" description="Disordered" evidence="1">
    <location>
        <begin position="1"/>
        <end position="32"/>
    </location>
</feature>
<dbReference type="RefSeq" id="XP_002433322.1">
    <property type="nucleotide sequence ID" value="XM_002433277.1"/>
</dbReference>
<reference evidence="2" key="2">
    <citation type="submission" date="2007-04" db="EMBL/GenBank/DDBJ databases">
        <title>The genome of the human body louse.</title>
        <authorList>
            <consortium name="The Human Body Louse Genome Consortium"/>
            <person name="Kirkness E."/>
            <person name="Walenz B."/>
            <person name="Hass B."/>
            <person name="Bruggner R."/>
            <person name="Strausberg R."/>
        </authorList>
    </citation>
    <scope>NUCLEOTIDE SEQUENCE</scope>
    <source>
        <strain evidence="2">USDA</strain>
    </source>
</reference>
<keyword evidence="4" id="KW-1185">Reference proteome</keyword>
<reference evidence="2" key="1">
    <citation type="submission" date="2007-04" db="EMBL/GenBank/DDBJ databases">
        <title>Annotation of Pediculus humanus corporis strain USDA.</title>
        <authorList>
            <person name="Kirkness E."/>
            <person name="Hannick L."/>
            <person name="Hass B."/>
            <person name="Bruggner R."/>
            <person name="Lawson D."/>
            <person name="Bidwell S."/>
            <person name="Joardar V."/>
            <person name="Caler E."/>
            <person name="Walenz B."/>
            <person name="Inman J."/>
            <person name="Schobel S."/>
            <person name="Galinsky K."/>
            <person name="Amedeo P."/>
            <person name="Strausberg R."/>
        </authorList>
    </citation>
    <scope>NUCLEOTIDE SEQUENCE</scope>
    <source>
        <strain evidence="2">USDA</strain>
    </source>
</reference>
<dbReference type="GeneID" id="8239991"/>
<dbReference type="EMBL" id="DS236844">
    <property type="protein sequence ID" value="EEB20584.1"/>
    <property type="molecule type" value="Genomic_DNA"/>
</dbReference>
<proteinExistence type="predicted"/>
<dbReference type="KEGG" id="phu:Phum_PHUM625480"/>
<gene>
    <name evidence="3" type="primary">8239991</name>
    <name evidence="2" type="ORF">Phum_PHUM625480</name>
</gene>
<dbReference type="HOGENOM" id="CLU_1507123_0_0_1"/>
<organism>
    <name type="scientific">Pediculus humanus subsp. corporis</name>
    <name type="common">Body louse</name>
    <dbReference type="NCBI Taxonomy" id="121224"/>
    <lineage>
        <taxon>Eukaryota</taxon>
        <taxon>Metazoa</taxon>
        <taxon>Ecdysozoa</taxon>
        <taxon>Arthropoda</taxon>
        <taxon>Hexapoda</taxon>
        <taxon>Insecta</taxon>
        <taxon>Pterygota</taxon>
        <taxon>Neoptera</taxon>
        <taxon>Paraneoptera</taxon>
        <taxon>Psocodea</taxon>
        <taxon>Troctomorpha</taxon>
        <taxon>Phthiraptera</taxon>
        <taxon>Anoplura</taxon>
        <taxon>Pediculidae</taxon>
        <taxon>Pediculus</taxon>
    </lineage>
</organism>
<dbReference type="AlphaFoldDB" id="E0W4M8"/>
<evidence type="ECO:0000313" key="4">
    <source>
        <dbReference type="Proteomes" id="UP000009046"/>
    </source>
</evidence>
<feature type="non-terminal residue" evidence="2">
    <location>
        <position position="179"/>
    </location>
</feature>
<reference evidence="3" key="3">
    <citation type="submission" date="2021-02" db="UniProtKB">
        <authorList>
            <consortium name="EnsemblMetazoa"/>
        </authorList>
    </citation>
    <scope>IDENTIFICATION</scope>
    <source>
        <strain evidence="3">USDA</strain>
    </source>
</reference>
<dbReference type="VEuPathDB" id="VectorBase:PHUM625480"/>
<evidence type="ECO:0000313" key="2">
    <source>
        <dbReference type="EMBL" id="EEB20584.1"/>
    </source>
</evidence>
<dbReference type="Proteomes" id="UP000009046">
    <property type="component" value="Unassembled WGS sequence"/>
</dbReference>
<name>E0W4M8_PEDHC</name>
<dbReference type="EMBL" id="AAZO01008516">
    <property type="status" value="NOT_ANNOTATED_CDS"/>
    <property type="molecule type" value="Genomic_DNA"/>
</dbReference>
<protein>
    <submittedName>
        <fullName evidence="2 3">Histone H1-I-1, putative</fullName>
    </submittedName>
</protein>
<evidence type="ECO:0000313" key="3">
    <source>
        <dbReference type="EnsemblMetazoa" id="PHUM625480-PA"/>
    </source>
</evidence>